<sequence>MSTSLNQCTVKQQYIKTFYAPQTDTKIKYAPVINMFRELKVCKEGPISKRKGTVLVVEARPYHTSTP</sequence>
<keyword evidence="2" id="KW-1185">Reference proteome</keyword>
<proteinExistence type="predicted"/>
<accession>A0A2K1XSP8</accession>
<evidence type="ECO:0000313" key="2">
    <source>
        <dbReference type="Proteomes" id="UP000006729"/>
    </source>
</evidence>
<name>A0A2K1XSP8_POPTR</name>
<protein>
    <submittedName>
        <fullName evidence="1">Uncharacterized protein</fullName>
    </submittedName>
</protein>
<evidence type="ECO:0000313" key="1">
    <source>
        <dbReference type="EMBL" id="PNT03799.1"/>
    </source>
</evidence>
<reference evidence="1 2" key="1">
    <citation type="journal article" date="2006" name="Science">
        <title>The genome of black cottonwood, Populus trichocarpa (Torr. &amp; Gray).</title>
        <authorList>
            <person name="Tuskan G.A."/>
            <person name="Difazio S."/>
            <person name="Jansson S."/>
            <person name="Bohlmann J."/>
            <person name="Grigoriev I."/>
            <person name="Hellsten U."/>
            <person name="Putnam N."/>
            <person name="Ralph S."/>
            <person name="Rombauts S."/>
            <person name="Salamov A."/>
            <person name="Schein J."/>
            <person name="Sterck L."/>
            <person name="Aerts A."/>
            <person name="Bhalerao R.R."/>
            <person name="Bhalerao R.P."/>
            <person name="Blaudez D."/>
            <person name="Boerjan W."/>
            <person name="Brun A."/>
            <person name="Brunner A."/>
            <person name="Busov V."/>
            <person name="Campbell M."/>
            <person name="Carlson J."/>
            <person name="Chalot M."/>
            <person name="Chapman J."/>
            <person name="Chen G.L."/>
            <person name="Cooper D."/>
            <person name="Coutinho P.M."/>
            <person name="Couturier J."/>
            <person name="Covert S."/>
            <person name="Cronk Q."/>
            <person name="Cunningham R."/>
            <person name="Davis J."/>
            <person name="Degroeve S."/>
            <person name="Dejardin A."/>
            <person name="Depamphilis C."/>
            <person name="Detter J."/>
            <person name="Dirks B."/>
            <person name="Dubchak I."/>
            <person name="Duplessis S."/>
            <person name="Ehlting J."/>
            <person name="Ellis B."/>
            <person name="Gendler K."/>
            <person name="Goodstein D."/>
            <person name="Gribskov M."/>
            <person name="Grimwood J."/>
            <person name="Groover A."/>
            <person name="Gunter L."/>
            <person name="Hamberger B."/>
            <person name="Heinze B."/>
            <person name="Helariutta Y."/>
            <person name="Henrissat B."/>
            <person name="Holligan D."/>
            <person name="Holt R."/>
            <person name="Huang W."/>
            <person name="Islam-Faridi N."/>
            <person name="Jones S."/>
            <person name="Jones-Rhoades M."/>
            <person name="Jorgensen R."/>
            <person name="Joshi C."/>
            <person name="Kangasjarvi J."/>
            <person name="Karlsson J."/>
            <person name="Kelleher C."/>
            <person name="Kirkpatrick R."/>
            <person name="Kirst M."/>
            <person name="Kohler A."/>
            <person name="Kalluri U."/>
            <person name="Larimer F."/>
            <person name="Leebens-Mack J."/>
            <person name="Leple J.C."/>
            <person name="Locascio P."/>
            <person name="Lou Y."/>
            <person name="Lucas S."/>
            <person name="Martin F."/>
            <person name="Montanini B."/>
            <person name="Napoli C."/>
            <person name="Nelson D.R."/>
            <person name="Nelson C."/>
            <person name="Nieminen K."/>
            <person name="Nilsson O."/>
            <person name="Pereda V."/>
            <person name="Peter G."/>
            <person name="Philippe R."/>
            <person name="Pilate G."/>
            <person name="Poliakov A."/>
            <person name="Razumovskaya J."/>
            <person name="Richardson P."/>
            <person name="Rinaldi C."/>
            <person name="Ritland K."/>
            <person name="Rouze P."/>
            <person name="Ryaboy D."/>
            <person name="Schmutz J."/>
            <person name="Schrader J."/>
            <person name="Segerman B."/>
            <person name="Shin H."/>
            <person name="Siddiqui A."/>
            <person name="Sterky F."/>
            <person name="Terry A."/>
            <person name="Tsai C.J."/>
            <person name="Uberbacher E."/>
            <person name="Unneberg P."/>
            <person name="Vahala J."/>
            <person name="Wall K."/>
            <person name="Wessler S."/>
            <person name="Yang G."/>
            <person name="Yin T."/>
            <person name="Douglas C."/>
            <person name="Marra M."/>
            <person name="Sandberg G."/>
            <person name="Van de Peer Y."/>
            <person name="Rokhsar D."/>
        </authorList>
    </citation>
    <scope>NUCLEOTIDE SEQUENCE [LARGE SCALE GENOMIC DNA]</scope>
    <source>
        <strain evidence="2">cv. Nisqually</strain>
    </source>
</reference>
<dbReference type="InParanoid" id="A0A2K1XSP8"/>
<dbReference type="Proteomes" id="UP000006729">
    <property type="component" value="Chromosome 14"/>
</dbReference>
<gene>
    <name evidence="1" type="ORF">POPTR_014G089500</name>
</gene>
<dbReference type="AlphaFoldDB" id="A0A2K1XSP8"/>
<dbReference type="EMBL" id="CM009303">
    <property type="protein sequence ID" value="PNT03799.1"/>
    <property type="molecule type" value="Genomic_DNA"/>
</dbReference>
<organism evidence="1 2">
    <name type="scientific">Populus trichocarpa</name>
    <name type="common">Western balsam poplar</name>
    <name type="synonym">Populus balsamifera subsp. trichocarpa</name>
    <dbReference type="NCBI Taxonomy" id="3694"/>
    <lineage>
        <taxon>Eukaryota</taxon>
        <taxon>Viridiplantae</taxon>
        <taxon>Streptophyta</taxon>
        <taxon>Embryophyta</taxon>
        <taxon>Tracheophyta</taxon>
        <taxon>Spermatophyta</taxon>
        <taxon>Magnoliopsida</taxon>
        <taxon>eudicotyledons</taxon>
        <taxon>Gunneridae</taxon>
        <taxon>Pentapetalae</taxon>
        <taxon>rosids</taxon>
        <taxon>fabids</taxon>
        <taxon>Malpighiales</taxon>
        <taxon>Salicaceae</taxon>
        <taxon>Saliceae</taxon>
        <taxon>Populus</taxon>
    </lineage>
</organism>